<protein>
    <recommendedName>
        <fullName evidence="2">TF-B3 domain-containing protein</fullName>
    </recommendedName>
</protein>
<dbReference type="AlphaFoldDB" id="A0A396JSR6"/>
<comment type="caution">
    <text evidence="1">The sequence shown here is derived from an EMBL/GenBank/DDBJ whole genome shotgun (WGS) entry which is preliminary data.</text>
</comment>
<evidence type="ECO:0000313" key="1">
    <source>
        <dbReference type="EMBL" id="RHN79278.1"/>
    </source>
</evidence>
<dbReference type="EMBL" id="PSQE01000001">
    <property type="protein sequence ID" value="RHN79278.1"/>
    <property type="molecule type" value="Genomic_DNA"/>
</dbReference>
<dbReference type="Proteomes" id="UP000265566">
    <property type="component" value="Chromosome 1"/>
</dbReference>
<evidence type="ECO:0008006" key="2">
    <source>
        <dbReference type="Google" id="ProtNLM"/>
    </source>
</evidence>
<reference evidence="1" key="1">
    <citation type="journal article" date="2018" name="Nat. Plants">
        <title>Whole-genome landscape of Medicago truncatula symbiotic genes.</title>
        <authorList>
            <person name="Pecrix Y."/>
            <person name="Gamas P."/>
            <person name="Carrere S."/>
        </authorList>
    </citation>
    <scope>NUCLEOTIDE SEQUENCE</scope>
    <source>
        <tissue evidence="1">Leaves</tissue>
    </source>
</reference>
<name>A0A396JSR6_MEDTR</name>
<sequence>MMADNVSCIPKWHSRSTMPYETMHFDSHVWEYDFKNPMKPVGDDFEDFLKHTGIHVLTFCGDCGIEENFEVYLLNDHKYTAMFGVKWDKFCKANNFKIGQKIRFKFNMF</sequence>
<dbReference type="Gramene" id="rna3046">
    <property type="protein sequence ID" value="RHN79278.1"/>
    <property type="gene ID" value="gene3046"/>
</dbReference>
<gene>
    <name evidence="1" type="ORF">MtrunA17_Chr1g0175581</name>
</gene>
<proteinExistence type="predicted"/>
<organism evidence="1">
    <name type="scientific">Medicago truncatula</name>
    <name type="common">Barrel medic</name>
    <name type="synonym">Medicago tribuloides</name>
    <dbReference type="NCBI Taxonomy" id="3880"/>
    <lineage>
        <taxon>Eukaryota</taxon>
        <taxon>Viridiplantae</taxon>
        <taxon>Streptophyta</taxon>
        <taxon>Embryophyta</taxon>
        <taxon>Tracheophyta</taxon>
        <taxon>Spermatophyta</taxon>
        <taxon>Magnoliopsida</taxon>
        <taxon>eudicotyledons</taxon>
        <taxon>Gunneridae</taxon>
        <taxon>Pentapetalae</taxon>
        <taxon>rosids</taxon>
        <taxon>fabids</taxon>
        <taxon>Fabales</taxon>
        <taxon>Fabaceae</taxon>
        <taxon>Papilionoideae</taxon>
        <taxon>50 kb inversion clade</taxon>
        <taxon>NPAAA clade</taxon>
        <taxon>Hologalegina</taxon>
        <taxon>IRL clade</taxon>
        <taxon>Trifolieae</taxon>
        <taxon>Medicago</taxon>
    </lineage>
</organism>
<accession>A0A396JSR6</accession>